<feature type="region of interest" description="Disordered" evidence="1">
    <location>
        <begin position="351"/>
        <end position="377"/>
    </location>
</feature>
<dbReference type="InterPro" id="IPR032675">
    <property type="entry name" value="LRR_dom_sf"/>
</dbReference>
<comment type="caution">
    <text evidence="2">The sequence shown here is derived from an EMBL/GenBank/DDBJ whole genome shotgun (WGS) entry which is preliminary data.</text>
</comment>
<name>A0AAD4F0U7_9PEZI</name>
<dbReference type="Gene3D" id="3.80.10.10">
    <property type="entry name" value="Ribonuclease Inhibitor"/>
    <property type="match status" value="1"/>
</dbReference>
<feature type="compositionally biased region" description="Acidic residues" evidence="1">
    <location>
        <begin position="22"/>
        <end position="37"/>
    </location>
</feature>
<keyword evidence="3" id="KW-1185">Reference proteome</keyword>
<dbReference type="Proteomes" id="UP001197093">
    <property type="component" value="Unassembled WGS sequence"/>
</dbReference>
<evidence type="ECO:0000256" key="1">
    <source>
        <dbReference type="SAM" id="MobiDB-lite"/>
    </source>
</evidence>
<proteinExistence type="predicted"/>
<evidence type="ECO:0000313" key="3">
    <source>
        <dbReference type="Proteomes" id="UP001197093"/>
    </source>
</evidence>
<gene>
    <name evidence="2" type="ORF">NEMBOFW57_001263</name>
</gene>
<sequence length="559" mass="62168">MPDGDESNPYHWGAIRDKEQMDGDGDSDSDSDGETEDVSFSSSEPALTPRHKHAQHEAWLPFARFLRRLTGLKDFVYSCAQHLPACVLAALHRHHRRSRLHVRAFSLRSLYHERNQLPDIDPDELALATSPCLYSIHATCGAGSFNLEALDHMIMGSAPGLRRVRIGVYTRGGCLALLESIHAPQKPWQGFYAGPGTADSARQPPTQPAKGRLESLVLSDPFASPGVNAWNNRTDLTLLRRLDLRINSVATINALTALAADNRLRSLQALALSISFPYNPQRNAVVLGHQASDHPTSLLLQALPPLRSLRLTGYFGAATVDAILHRHGPALRKLFLLPNQTDNTSDALLTPRFFRNDNNDNPAPDDPNVPAAVSRPHPEHTPLIHALAAHCPHLTTLTLRIHRHHGRRPEVAAYRALRQLRNLRRATLHLDCRLPASMSPDVDGNEAETVRQVWMNCAVDRALARTIFEVVNGGDKRLERLRLRPEVPSGMLDRLRRAYHNVADWVGESWVCEEVEGSEEGGVKVRGVATMDVLSMLDSQAGMEELDEELFRSRMIDDT</sequence>
<dbReference type="EMBL" id="JAHCVI010000001">
    <property type="protein sequence ID" value="KAG7291251.1"/>
    <property type="molecule type" value="Genomic_DNA"/>
</dbReference>
<protein>
    <submittedName>
        <fullName evidence="2">Uncharacterized protein</fullName>
    </submittedName>
</protein>
<organism evidence="2 3">
    <name type="scientific">Staphylotrichum longicolle</name>
    <dbReference type="NCBI Taxonomy" id="669026"/>
    <lineage>
        <taxon>Eukaryota</taxon>
        <taxon>Fungi</taxon>
        <taxon>Dikarya</taxon>
        <taxon>Ascomycota</taxon>
        <taxon>Pezizomycotina</taxon>
        <taxon>Sordariomycetes</taxon>
        <taxon>Sordariomycetidae</taxon>
        <taxon>Sordariales</taxon>
        <taxon>Chaetomiaceae</taxon>
        <taxon>Staphylotrichum</taxon>
    </lineage>
</organism>
<reference evidence="2" key="1">
    <citation type="submission" date="2023-02" db="EMBL/GenBank/DDBJ databases">
        <authorList>
            <person name="Palmer J.M."/>
        </authorList>
    </citation>
    <scope>NUCLEOTIDE SEQUENCE</scope>
    <source>
        <strain evidence="2">FW57</strain>
    </source>
</reference>
<dbReference type="AlphaFoldDB" id="A0AAD4F0U7"/>
<accession>A0AAD4F0U7</accession>
<evidence type="ECO:0000313" key="2">
    <source>
        <dbReference type="EMBL" id="KAG7291251.1"/>
    </source>
</evidence>
<feature type="region of interest" description="Disordered" evidence="1">
    <location>
        <begin position="1"/>
        <end position="52"/>
    </location>
</feature>
<feature type="compositionally biased region" description="Low complexity" evidence="1">
    <location>
        <begin position="359"/>
        <end position="373"/>
    </location>
</feature>